<dbReference type="Pfam" id="PF00627">
    <property type="entry name" value="UBA"/>
    <property type="match status" value="1"/>
</dbReference>
<dbReference type="GO" id="GO:0006897">
    <property type="term" value="P:endocytosis"/>
    <property type="evidence" value="ECO:0007669"/>
    <property type="project" value="UniProtKB-KW"/>
</dbReference>
<dbReference type="InterPro" id="IPR009060">
    <property type="entry name" value="UBA-like_sf"/>
</dbReference>
<dbReference type="SMART" id="SM00165">
    <property type="entry name" value="UBA"/>
    <property type="match status" value="2"/>
</dbReference>
<feature type="compositionally biased region" description="Low complexity" evidence="12">
    <location>
        <begin position="1334"/>
        <end position="1352"/>
    </location>
</feature>
<evidence type="ECO:0000259" key="13">
    <source>
        <dbReference type="PROSITE" id="PS50030"/>
    </source>
</evidence>
<dbReference type="PROSITE" id="PS50222">
    <property type="entry name" value="EF_HAND_2"/>
    <property type="match status" value="1"/>
</dbReference>
<comment type="caution">
    <text evidence="16">The sequence shown here is derived from an EMBL/GenBank/DDBJ whole genome shotgun (WGS) entry which is preliminary data.</text>
</comment>
<feature type="compositionally biased region" description="Low complexity" evidence="12">
    <location>
        <begin position="463"/>
        <end position="475"/>
    </location>
</feature>
<keyword evidence="9" id="KW-0206">Cytoskeleton</keyword>
<evidence type="ECO:0000256" key="10">
    <source>
        <dbReference type="ARBA" id="ARBA00025194"/>
    </source>
</evidence>
<evidence type="ECO:0000256" key="4">
    <source>
        <dbReference type="ARBA" id="ARBA00011159"/>
    </source>
</evidence>
<evidence type="ECO:0000256" key="5">
    <source>
        <dbReference type="ARBA" id="ARBA00022583"/>
    </source>
</evidence>
<dbReference type="PANTHER" id="PTHR11216">
    <property type="entry name" value="EH DOMAIN"/>
    <property type="match status" value="1"/>
</dbReference>
<keyword evidence="5" id="KW-0254">Endocytosis</keyword>
<gene>
    <name evidence="16" type="ORF">NA57DRAFT_77698</name>
</gene>
<evidence type="ECO:0000259" key="15">
    <source>
        <dbReference type="PROSITE" id="PS50222"/>
    </source>
</evidence>
<accession>A0A9P4IDU2</accession>
<feature type="domain" description="EF-hand" evidence="15">
    <location>
        <begin position="301"/>
        <end position="336"/>
    </location>
</feature>
<keyword evidence="17" id="KW-1185">Reference proteome</keyword>
<feature type="compositionally biased region" description="Polar residues" evidence="12">
    <location>
        <begin position="723"/>
        <end position="755"/>
    </location>
</feature>
<feature type="region of interest" description="Disordered" evidence="12">
    <location>
        <begin position="682"/>
        <end position="1382"/>
    </location>
</feature>
<dbReference type="GO" id="GO:0003779">
    <property type="term" value="F:actin binding"/>
    <property type="evidence" value="ECO:0007669"/>
    <property type="project" value="UniProtKB-KW"/>
</dbReference>
<protein>
    <submittedName>
        <fullName evidence="16">Uncharacterized protein</fullName>
    </submittedName>
</protein>
<dbReference type="GO" id="GO:0030479">
    <property type="term" value="C:actin cortical patch"/>
    <property type="evidence" value="ECO:0007669"/>
    <property type="project" value="UniProtKB-SubCell"/>
</dbReference>
<dbReference type="PROSITE" id="PS50030">
    <property type="entry name" value="UBA"/>
    <property type="match status" value="2"/>
</dbReference>
<feature type="compositionally biased region" description="Acidic residues" evidence="12">
    <location>
        <begin position="994"/>
        <end position="1004"/>
    </location>
</feature>
<feature type="region of interest" description="Disordered" evidence="12">
    <location>
        <begin position="240"/>
        <end position="294"/>
    </location>
</feature>
<evidence type="ECO:0000259" key="14">
    <source>
        <dbReference type="PROSITE" id="PS50031"/>
    </source>
</evidence>
<dbReference type="InterPro" id="IPR011992">
    <property type="entry name" value="EF-hand-dom_pair"/>
</dbReference>
<dbReference type="InterPro" id="IPR000261">
    <property type="entry name" value="EH_dom"/>
</dbReference>
<feature type="compositionally biased region" description="Basic and acidic residues" evidence="12">
    <location>
        <begin position="695"/>
        <end position="717"/>
    </location>
</feature>
<feature type="compositionally biased region" description="Acidic residues" evidence="12">
    <location>
        <begin position="1197"/>
        <end position="1219"/>
    </location>
</feature>
<evidence type="ECO:0000256" key="2">
    <source>
        <dbReference type="ARBA" id="ARBA00004134"/>
    </source>
</evidence>
<dbReference type="CDD" id="cd00052">
    <property type="entry name" value="EH"/>
    <property type="match status" value="3"/>
</dbReference>
<dbReference type="OrthoDB" id="524326at2759"/>
<name>A0A9P4IDU2_9PEZI</name>
<comment type="subunit">
    <text evidence="4">Component of the PAN1 actin cytoskeleton-regulatory complex.</text>
</comment>
<feature type="region of interest" description="Disordered" evidence="12">
    <location>
        <begin position="433"/>
        <end position="532"/>
    </location>
</feature>
<evidence type="ECO:0000256" key="3">
    <source>
        <dbReference type="ARBA" id="ARBA00004413"/>
    </source>
</evidence>
<feature type="compositionally biased region" description="Gly residues" evidence="12">
    <location>
        <begin position="1127"/>
        <end position="1144"/>
    </location>
</feature>
<dbReference type="EMBL" id="ML978128">
    <property type="protein sequence ID" value="KAF2097440.1"/>
    <property type="molecule type" value="Genomic_DNA"/>
</dbReference>
<feature type="domain" description="UBA" evidence="13">
    <location>
        <begin position="1372"/>
        <end position="1412"/>
    </location>
</feature>
<feature type="compositionally biased region" description="Low complexity" evidence="12">
    <location>
        <begin position="915"/>
        <end position="930"/>
    </location>
</feature>
<keyword evidence="6" id="KW-0967">Endosome</keyword>
<dbReference type="GO" id="GO:0005886">
    <property type="term" value="C:plasma membrane"/>
    <property type="evidence" value="ECO:0007669"/>
    <property type="project" value="UniProtKB-SubCell"/>
</dbReference>
<organism evidence="16 17">
    <name type="scientific">Rhizodiscina lignyota</name>
    <dbReference type="NCBI Taxonomy" id="1504668"/>
    <lineage>
        <taxon>Eukaryota</taxon>
        <taxon>Fungi</taxon>
        <taxon>Dikarya</taxon>
        <taxon>Ascomycota</taxon>
        <taxon>Pezizomycotina</taxon>
        <taxon>Dothideomycetes</taxon>
        <taxon>Pleosporomycetidae</taxon>
        <taxon>Aulographales</taxon>
        <taxon>Rhizodiscinaceae</taxon>
        <taxon>Rhizodiscina</taxon>
    </lineage>
</organism>
<dbReference type="SMART" id="SM00027">
    <property type="entry name" value="EH"/>
    <property type="match status" value="3"/>
</dbReference>
<dbReference type="InterPro" id="IPR002048">
    <property type="entry name" value="EF_hand_dom"/>
</dbReference>
<dbReference type="SUPFAM" id="SSF46934">
    <property type="entry name" value="UBA-like"/>
    <property type="match status" value="1"/>
</dbReference>
<comment type="function">
    <text evidence="10">Component of the PAN1 actin cytoskeleton-regulatory complex required for the internalization of endosomes during actin-coupled endocytosis. The complex links the site of endocytosis to the cell membrane-associated actin cytoskeleton. Mediates uptake of external molecules and vacuolar degradation of plasma membrane proteins. Plays a role in the proper organization of the cell membrane-associated actin cytoskeleton and promotes its destabilization.</text>
</comment>
<feature type="domain" description="EH" evidence="14">
    <location>
        <begin position="21"/>
        <end position="107"/>
    </location>
</feature>
<dbReference type="Proteomes" id="UP000799772">
    <property type="component" value="Unassembled WGS sequence"/>
</dbReference>
<feature type="compositionally biased region" description="Polar residues" evidence="12">
    <location>
        <begin position="493"/>
        <end position="503"/>
    </location>
</feature>
<evidence type="ECO:0000313" key="16">
    <source>
        <dbReference type="EMBL" id="KAF2097440.1"/>
    </source>
</evidence>
<feature type="compositionally biased region" description="Polar residues" evidence="12">
    <location>
        <begin position="269"/>
        <end position="289"/>
    </location>
</feature>
<dbReference type="Gene3D" id="1.10.8.10">
    <property type="entry name" value="DNA helicase RuvA subunit, C-terminal domain"/>
    <property type="match status" value="1"/>
</dbReference>
<dbReference type="SUPFAM" id="SSF47473">
    <property type="entry name" value="EF-hand"/>
    <property type="match status" value="3"/>
</dbReference>
<feature type="compositionally biased region" description="Polar residues" evidence="12">
    <location>
        <begin position="1163"/>
        <end position="1192"/>
    </location>
</feature>
<feature type="coiled-coil region" evidence="11">
    <location>
        <begin position="544"/>
        <end position="662"/>
    </location>
</feature>
<feature type="compositionally biased region" description="Low complexity" evidence="12">
    <location>
        <begin position="885"/>
        <end position="895"/>
    </location>
</feature>
<feature type="compositionally biased region" description="Low complexity" evidence="12">
    <location>
        <begin position="504"/>
        <end position="513"/>
    </location>
</feature>
<dbReference type="GO" id="GO:0010008">
    <property type="term" value="C:endosome membrane"/>
    <property type="evidence" value="ECO:0007669"/>
    <property type="project" value="UniProtKB-SubCell"/>
</dbReference>
<feature type="compositionally biased region" description="Pro residues" evidence="12">
    <location>
        <begin position="118"/>
        <end position="128"/>
    </location>
</feature>
<evidence type="ECO:0000256" key="9">
    <source>
        <dbReference type="ARBA" id="ARBA00023212"/>
    </source>
</evidence>
<keyword evidence="9" id="KW-0963">Cytoplasm</keyword>
<feature type="compositionally biased region" description="Low complexity" evidence="12">
    <location>
        <begin position="1145"/>
        <end position="1162"/>
    </location>
</feature>
<feature type="domain" description="EH" evidence="14">
    <location>
        <begin position="149"/>
        <end position="239"/>
    </location>
</feature>
<comment type="subcellular location">
    <subcellularLocation>
        <location evidence="3">Cell membrane</location>
        <topology evidence="3">Peripheral membrane protein</topology>
        <orientation evidence="3">Cytoplasmic side</orientation>
    </subcellularLocation>
    <subcellularLocation>
        <location evidence="2">Cytoplasm</location>
        <location evidence="2">Cytoskeleton</location>
        <location evidence="2">Actin patch</location>
    </subcellularLocation>
    <subcellularLocation>
        <location evidence="1">Endosome membrane</location>
        <topology evidence="1">Peripheral membrane protein</topology>
        <orientation evidence="1">Cytoplasmic side</orientation>
    </subcellularLocation>
</comment>
<keyword evidence="8" id="KW-0009">Actin-binding</keyword>
<feature type="compositionally biased region" description="Low complexity" evidence="12">
    <location>
        <begin position="1278"/>
        <end position="1291"/>
    </location>
</feature>
<dbReference type="PANTHER" id="PTHR11216:SF170">
    <property type="entry name" value="DYNAMIN ASSOCIATED PROTEIN 160, ISOFORM D"/>
    <property type="match status" value="1"/>
</dbReference>
<feature type="domain" description="UBA" evidence="13">
    <location>
        <begin position="1405"/>
        <end position="1448"/>
    </location>
</feature>
<feature type="region of interest" description="Disordered" evidence="12">
    <location>
        <begin position="111"/>
        <end position="144"/>
    </location>
</feature>
<feature type="compositionally biased region" description="Polar residues" evidence="12">
    <location>
        <begin position="1242"/>
        <end position="1265"/>
    </location>
</feature>
<dbReference type="GO" id="GO:0005509">
    <property type="term" value="F:calcium ion binding"/>
    <property type="evidence" value="ECO:0007669"/>
    <property type="project" value="InterPro"/>
</dbReference>
<dbReference type="InterPro" id="IPR015940">
    <property type="entry name" value="UBA"/>
</dbReference>
<dbReference type="PROSITE" id="PS50031">
    <property type="entry name" value="EH"/>
    <property type="match status" value="3"/>
</dbReference>
<dbReference type="GO" id="GO:0016197">
    <property type="term" value="P:endosomal transport"/>
    <property type="evidence" value="ECO:0007669"/>
    <property type="project" value="TreeGrafter"/>
</dbReference>
<evidence type="ECO:0000256" key="6">
    <source>
        <dbReference type="ARBA" id="ARBA00022753"/>
    </source>
</evidence>
<keyword evidence="7 11" id="KW-0175">Coiled coil</keyword>
<feature type="compositionally biased region" description="Basic and acidic residues" evidence="12">
    <location>
        <begin position="1308"/>
        <end position="1317"/>
    </location>
</feature>
<dbReference type="Gene3D" id="1.10.238.10">
    <property type="entry name" value="EF-hand"/>
    <property type="match status" value="3"/>
</dbReference>
<feature type="compositionally biased region" description="Low complexity" evidence="12">
    <location>
        <begin position="433"/>
        <end position="447"/>
    </location>
</feature>
<dbReference type="Pfam" id="PF12763">
    <property type="entry name" value="EH"/>
    <property type="match status" value="3"/>
</dbReference>
<evidence type="ECO:0000256" key="7">
    <source>
        <dbReference type="ARBA" id="ARBA00023054"/>
    </source>
</evidence>
<reference evidence="16" key="1">
    <citation type="journal article" date="2020" name="Stud. Mycol.">
        <title>101 Dothideomycetes genomes: a test case for predicting lifestyles and emergence of pathogens.</title>
        <authorList>
            <person name="Haridas S."/>
            <person name="Albert R."/>
            <person name="Binder M."/>
            <person name="Bloem J."/>
            <person name="Labutti K."/>
            <person name="Salamov A."/>
            <person name="Andreopoulos B."/>
            <person name="Baker S."/>
            <person name="Barry K."/>
            <person name="Bills G."/>
            <person name="Bluhm B."/>
            <person name="Cannon C."/>
            <person name="Castanera R."/>
            <person name="Culley D."/>
            <person name="Daum C."/>
            <person name="Ezra D."/>
            <person name="Gonzalez J."/>
            <person name="Henrissat B."/>
            <person name="Kuo A."/>
            <person name="Liang C."/>
            <person name="Lipzen A."/>
            <person name="Lutzoni F."/>
            <person name="Magnuson J."/>
            <person name="Mondo S."/>
            <person name="Nolan M."/>
            <person name="Ohm R."/>
            <person name="Pangilinan J."/>
            <person name="Park H.-J."/>
            <person name="Ramirez L."/>
            <person name="Alfaro M."/>
            <person name="Sun H."/>
            <person name="Tritt A."/>
            <person name="Yoshinaga Y."/>
            <person name="Zwiers L.-H."/>
            <person name="Turgeon B."/>
            <person name="Goodwin S."/>
            <person name="Spatafora J."/>
            <person name="Crous P."/>
            <person name="Grigoriev I."/>
        </authorList>
    </citation>
    <scope>NUCLEOTIDE SEQUENCE</scope>
    <source>
        <strain evidence="16">CBS 133067</strain>
    </source>
</reference>
<evidence type="ECO:0000313" key="17">
    <source>
        <dbReference type="Proteomes" id="UP000799772"/>
    </source>
</evidence>
<evidence type="ECO:0000256" key="12">
    <source>
        <dbReference type="SAM" id="MobiDB-lite"/>
    </source>
</evidence>
<evidence type="ECO:0000256" key="11">
    <source>
        <dbReference type="SAM" id="Coils"/>
    </source>
</evidence>
<feature type="domain" description="EH" evidence="14">
    <location>
        <begin position="302"/>
        <end position="393"/>
    </location>
</feature>
<proteinExistence type="predicted"/>
<feature type="compositionally biased region" description="Pro residues" evidence="12">
    <location>
        <begin position="247"/>
        <end position="259"/>
    </location>
</feature>
<feature type="compositionally biased region" description="Polar residues" evidence="12">
    <location>
        <begin position="764"/>
        <end position="810"/>
    </location>
</feature>
<evidence type="ECO:0000256" key="1">
    <source>
        <dbReference type="ARBA" id="ARBA00004125"/>
    </source>
</evidence>
<evidence type="ECO:0000256" key="8">
    <source>
        <dbReference type="ARBA" id="ARBA00023203"/>
    </source>
</evidence>
<sequence length="1448" mass="153179">MADTGGVSFEHLDILNLTAEEKRAYKQLFTQADNDSSGIITGEVAVKFLERTLVPGAILGEIWQIADQENRGFLTPAGFAVCLRLIGHYQAGKDPDSKLAFQPGPLPKFDGISVAAGAPPPSGPPPGIQPQLSGSAGGPIRVPPLTPEKAADYAGLFERSGAHNGIMSGDAAKQIFEKARLPNDVLGRIWNLSDTEQRGALSVTEFIIAMHLLASFKSRAMAGVPATLPAGLYEAAARRGPVARGPGGPPPGGPGPGPIPRQFSGAQPGRTSSPLARTPYGVSSPTTAAPRQDWDWDVTPQEKQQYDGLFDKVDIARNGFITGEQAVVFFSESGLSEDYLATIWDLSDILSEGKLNRDEFAVAMYLIRLQRGKPTSVLPTSLPERLIPPSMRNQRPVSQTTAPAFDNAAHATGISKSASEDLFGLDALTSSPTSAQIPQIPQIPQSTGGSAAPVRASADPFGSQPSSPKSPTSSQFFAGPSAGGFKPFKPTSAFGQGLQTQNTGASAGSAGSAPRQPQTPNFDDLLGDNDPEISKKLTKETTELANMSNQIGTLRTQMEEVQSKKVTTENDLNRTSTQKRDLELRLSQFRSQYENEIRNVKALEERLNASRADTEKLRRDYAMVEGSFQDLQNQHRQVADALSTDQRENASLKQKISEMNTEINQLKPQLEKMRSDARQQKGLVAINKKQLSTSEGERDKIKNEMSDLSKAAEERARASPAPDTSSVISPAISTASQSTNPFFRRTPQQSFSDSRSPGPPSRAGTGTQENYDNFFGPSSFTSQGAAPPQTTFRSESNVPAFSTQAGSSVISSEPGVPTPSTSPPLSSYHESPQPPAPPESTQMTSKQLPLREPVALTESLGSSVRVGTPGSRQGGPGTDTPTNLAASPAPASISSRGLERNDSNRTETFNAFDRASNASPASGSAAIPGAFPDPSPAQRSTTVDSKSDFDAAFANYPSTKQPQERQHTGSSLNGSVASGPPLRFHQEFPPIEDVGQDDDSDTSEDQGFADNFGSPGRKKEADAPPAEPTEPSESKSNDDTDDLYTPRPTMQHLGSSALSDLPGPNAQKSPPSYGETLALEHSHGSGSNSFPPEFGGLLPSREDPTVNTSPPPPQEARAQSPEDRFGGPVGGGGGQGHALFGGGPSSSAKASSPPPAQESSGSTASDAYQSAVSYPSTQNKSPSGSQPPQISKTAFGDDFDTGFDDLAEAKEDEQDDGDEFMPASQHHDAFDEFNPVFDSPAASKTNTMASLATPTGKATTSQPMDNSFGDFEQDIENAFGSSSTSAAKSGGQDTGAGSTNWDDIFGSVDKHPAESKPDVSAANTGFSFPEPPSKSKSNSQDDAATLTPLAAASEADKGQMPQLGRALSAGTEHDDPILKQLTAKGYPRTEALNTLEKYDYDYNKALDELSQGDVTQLTNMGFSKSDAVKALQAYDYDLNKAANYLTSK</sequence>